<dbReference type="HOGENOM" id="CLU_1620925_0_0_1"/>
<dbReference type="KEGG" id="lgi:LOTGIDRAFT_169904"/>
<gene>
    <name evidence="2" type="ORF">LOTGIDRAFT_169904</name>
</gene>
<evidence type="ECO:0000256" key="1">
    <source>
        <dbReference type="SAM" id="Phobius"/>
    </source>
</evidence>
<keyword evidence="3" id="KW-1185">Reference proteome</keyword>
<accession>V3YWZ6</accession>
<sequence length="164" mass="18132">MFSTTTSMQGRINITCQYPIAPSPDTTPVLSVTQSSKTEIINTQKVDLTCQNNTDELGRINITCRYPNAPSPDTTPTTSYTESSSTETYTQKVIFTYQNNTDELDVGLLGGLISCIIVIIVLIIVIIYIVIRQHQKEKLYNQQSTVLPPSDTEYSGVYLTPTGP</sequence>
<dbReference type="AlphaFoldDB" id="V3YWZ6"/>
<dbReference type="EMBL" id="KB203855">
    <property type="protein sequence ID" value="ESO82583.1"/>
    <property type="molecule type" value="Genomic_DNA"/>
</dbReference>
<organism evidence="2 3">
    <name type="scientific">Lottia gigantea</name>
    <name type="common">Giant owl limpet</name>
    <dbReference type="NCBI Taxonomy" id="225164"/>
    <lineage>
        <taxon>Eukaryota</taxon>
        <taxon>Metazoa</taxon>
        <taxon>Spiralia</taxon>
        <taxon>Lophotrochozoa</taxon>
        <taxon>Mollusca</taxon>
        <taxon>Gastropoda</taxon>
        <taxon>Patellogastropoda</taxon>
        <taxon>Lottioidea</taxon>
        <taxon>Lottiidae</taxon>
        <taxon>Lottia</taxon>
    </lineage>
</organism>
<reference evidence="2 3" key="1">
    <citation type="journal article" date="2013" name="Nature">
        <title>Insights into bilaterian evolution from three spiralian genomes.</title>
        <authorList>
            <person name="Simakov O."/>
            <person name="Marletaz F."/>
            <person name="Cho S.J."/>
            <person name="Edsinger-Gonzales E."/>
            <person name="Havlak P."/>
            <person name="Hellsten U."/>
            <person name="Kuo D.H."/>
            <person name="Larsson T."/>
            <person name="Lv J."/>
            <person name="Arendt D."/>
            <person name="Savage R."/>
            <person name="Osoegawa K."/>
            <person name="de Jong P."/>
            <person name="Grimwood J."/>
            <person name="Chapman J.A."/>
            <person name="Shapiro H."/>
            <person name="Aerts A."/>
            <person name="Otillar R.P."/>
            <person name="Terry A.Y."/>
            <person name="Boore J.L."/>
            <person name="Grigoriev I.V."/>
            <person name="Lindberg D.R."/>
            <person name="Seaver E.C."/>
            <person name="Weisblat D.A."/>
            <person name="Putnam N.H."/>
            <person name="Rokhsar D.S."/>
        </authorList>
    </citation>
    <scope>NUCLEOTIDE SEQUENCE [LARGE SCALE GENOMIC DNA]</scope>
</reference>
<keyword evidence="1" id="KW-0472">Membrane</keyword>
<dbReference type="CTD" id="20241264"/>
<protein>
    <submittedName>
        <fullName evidence="2">Uncharacterized protein</fullName>
    </submittedName>
</protein>
<dbReference type="GeneID" id="20241264"/>
<dbReference type="Proteomes" id="UP000030746">
    <property type="component" value="Unassembled WGS sequence"/>
</dbReference>
<proteinExistence type="predicted"/>
<evidence type="ECO:0000313" key="3">
    <source>
        <dbReference type="Proteomes" id="UP000030746"/>
    </source>
</evidence>
<dbReference type="RefSeq" id="XP_009066772.1">
    <property type="nucleotide sequence ID" value="XM_009068524.1"/>
</dbReference>
<name>V3YWZ6_LOTGI</name>
<evidence type="ECO:0000313" key="2">
    <source>
        <dbReference type="EMBL" id="ESO82583.1"/>
    </source>
</evidence>
<keyword evidence="1" id="KW-1133">Transmembrane helix</keyword>
<feature type="transmembrane region" description="Helical" evidence="1">
    <location>
        <begin position="108"/>
        <end position="131"/>
    </location>
</feature>
<keyword evidence="1" id="KW-0812">Transmembrane</keyword>